<gene>
    <name evidence="1" type="ORF">ACFFRE_13425</name>
</gene>
<dbReference type="Gene3D" id="3.20.20.80">
    <property type="entry name" value="Glycosidases"/>
    <property type="match status" value="1"/>
</dbReference>
<dbReference type="EMBL" id="JBHLYQ010000275">
    <property type="protein sequence ID" value="MFC0083130.1"/>
    <property type="molecule type" value="Genomic_DNA"/>
</dbReference>
<dbReference type="SUPFAM" id="SSF51445">
    <property type="entry name" value="(Trans)glycosidases"/>
    <property type="match status" value="1"/>
</dbReference>
<evidence type="ECO:0000313" key="2">
    <source>
        <dbReference type="Proteomes" id="UP001589788"/>
    </source>
</evidence>
<evidence type="ECO:0000313" key="1">
    <source>
        <dbReference type="EMBL" id="MFC0083130.1"/>
    </source>
</evidence>
<proteinExistence type="predicted"/>
<keyword evidence="2" id="KW-1185">Reference proteome</keyword>
<dbReference type="InterPro" id="IPR017853">
    <property type="entry name" value="GH"/>
</dbReference>
<evidence type="ECO:0008006" key="3">
    <source>
        <dbReference type="Google" id="ProtNLM"/>
    </source>
</evidence>
<dbReference type="RefSeq" id="WP_377790874.1">
    <property type="nucleotide sequence ID" value="NZ_JBHLYQ010000275.1"/>
</dbReference>
<dbReference type="Proteomes" id="UP001589788">
    <property type="component" value="Unassembled WGS sequence"/>
</dbReference>
<feature type="non-terminal residue" evidence="1">
    <location>
        <position position="1"/>
    </location>
</feature>
<organism evidence="1 2">
    <name type="scientific">Aciditerrimonas ferrireducens</name>
    <dbReference type="NCBI Taxonomy" id="667306"/>
    <lineage>
        <taxon>Bacteria</taxon>
        <taxon>Bacillati</taxon>
        <taxon>Actinomycetota</taxon>
        <taxon>Acidimicrobiia</taxon>
        <taxon>Acidimicrobiales</taxon>
        <taxon>Acidimicrobiaceae</taxon>
        <taxon>Aciditerrimonas</taxon>
    </lineage>
</organism>
<name>A0ABV6C603_9ACTN</name>
<protein>
    <recommendedName>
        <fullName evidence="3">GH25 family lysozyme M1 (1,4-beta-N-acetylmuramidase)</fullName>
    </recommendedName>
</protein>
<accession>A0ABV6C603</accession>
<sequence>TAAGGGAAGSGASGLVGALGSVVGQVAQSATRVAGGALGGVEGLVSGVTKSVGQLAGPSAGTTATGAAARAAAPAGPPPLPADPYPAGGNGYDISWPQCGGPYPPVAPVAVVGVNDGVAFSANPCYASEASWAGPALTTYLNLNAPEGSDPAAWDQGPAGSCGSGDLTCQAYNYGYQTASQSIGEAAAAGHPSRVWWLDVETANYWTSDTAVNDQVIAGALAAIRAAGDWVGIYSTAYQWGLIAGSYDPGVPVWYPTGGSAPSYQPWCQATSFAGGRVDLVQHEAGRFDGDYAC</sequence>
<comment type="caution">
    <text evidence="1">The sequence shown here is derived from an EMBL/GenBank/DDBJ whole genome shotgun (WGS) entry which is preliminary data.</text>
</comment>
<reference evidence="1 2" key="1">
    <citation type="submission" date="2024-09" db="EMBL/GenBank/DDBJ databases">
        <authorList>
            <person name="Sun Q."/>
            <person name="Mori K."/>
        </authorList>
    </citation>
    <scope>NUCLEOTIDE SEQUENCE [LARGE SCALE GENOMIC DNA]</scope>
    <source>
        <strain evidence="1 2">JCM 15389</strain>
    </source>
</reference>